<evidence type="ECO:0000313" key="4">
    <source>
        <dbReference type="Proteomes" id="UP000265520"/>
    </source>
</evidence>
<dbReference type="EMBL" id="LXQA010167706">
    <property type="protein sequence ID" value="MCI28747.1"/>
    <property type="molecule type" value="Genomic_DNA"/>
</dbReference>
<dbReference type="Proteomes" id="UP000265520">
    <property type="component" value="Unassembled WGS sequence"/>
</dbReference>
<organism evidence="3 4">
    <name type="scientific">Trifolium medium</name>
    <dbReference type="NCBI Taxonomy" id="97028"/>
    <lineage>
        <taxon>Eukaryota</taxon>
        <taxon>Viridiplantae</taxon>
        <taxon>Streptophyta</taxon>
        <taxon>Embryophyta</taxon>
        <taxon>Tracheophyta</taxon>
        <taxon>Spermatophyta</taxon>
        <taxon>Magnoliopsida</taxon>
        <taxon>eudicotyledons</taxon>
        <taxon>Gunneridae</taxon>
        <taxon>Pentapetalae</taxon>
        <taxon>rosids</taxon>
        <taxon>fabids</taxon>
        <taxon>Fabales</taxon>
        <taxon>Fabaceae</taxon>
        <taxon>Papilionoideae</taxon>
        <taxon>50 kb inversion clade</taxon>
        <taxon>NPAAA clade</taxon>
        <taxon>Hologalegina</taxon>
        <taxon>IRL clade</taxon>
        <taxon>Trifolieae</taxon>
        <taxon>Trifolium</taxon>
    </lineage>
</organism>
<dbReference type="InterPro" id="IPR011713">
    <property type="entry name" value="Leu-rich_rpt_3"/>
</dbReference>
<reference evidence="3 4" key="1">
    <citation type="journal article" date="2018" name="Front. Plant Sci.">
        <title>Red Clover (Trifolium pratense) and Zigzag Clover (T. medium) - A Picture of Genomic Similarities and Differences.</title>
        <authorList>
            <person name="Dluhosova J."/>
            <person name="Istvanek J."/>
            <person name="Nedelnik J."/>
            <person name="Repkova J."/>
        </authorList>
    </citation>
    <scope>NUCLEOTIDE SEQUENCE [LARGE SCALE GENOMIC DNA]</scope>
    <source>
        <strain evidence="4">cv. 10/8</strain>
        <tissue evidence="3">Leaf</tissue>
    </source>
</reference>
<name>A0A392QXH8_9FABA</name>
<protein>
    <submittedName>
        <fullName evidence="3">Resistance protein PRG</fullName>
    </submittedName>
</protein>
<dbReference type="AlphaFoldDB" id="A0A392QXH8"/>
<dbReference type="PANTHER" id="PTHR11017">
    <property type="entry name" value="LEUCINE-RICH REPEAT-CONTAINING PROTEIN"/>
    <property type="match status" value="1"/>
</dbReference>
<evidence type="ECO:0000313" key="3">
    <source>
        <dbReference type="EMBL" id="MCI28747.1"/>
    </source>
</evidence>
<accession>A0A392QXH8</accession>
<evidence type="ECO:0000256" key="2">
    <source>
        <dbReference type="ARBA" id="ARBA00022737"/>
    </source>
</evidence>
<keyword evidence="2" id="KW-0677">Repeat</keyword>
<feature type="non-terminal residue" evidence="3">
    <location>
        <position position="89"/>
    </location>
</feature>
<dbReference type="GO" id="GO:0006952">
    <property type="term" value="P:defense response"/>
    <property type="evidence" value="ECO:0007669"/>
    <property type="project" value="InterPro"/>
</dbReference>
<dbReference type="PANTHER" id="PTHR11017:SF479">
    <property type="entry name" value="DISEASE RESISTANCE PROTEIN (TIR-NBS-LRR CLASS) FAMILY"/>
    <property type="match status" value="1"/>
</dbReference>
<evidence type="ECO:0000256" key="1">
    <source>
        <dbReference type="ARBA" id="ARBA00022614"/>
    </source>
</evidence>
<keyword evidence="4" id="KW-1185">Reference proteome</keyword>
<comment type="caution">
    <text evidence="3">The sequence shown here is derived from an EMBL/GenBank/DDBJ whole genome shotgun (WGS) entry which is preliminary data.</text>
</comment>
<dbReference type="Pfam" id="PF07725">
    <property type="entry name" value="LRR_3"/>
    <property type="match status" value="1"/>
</dbReference>
<dbReference type="InterPro" id="IPR044974">
    <property type="entry name" value="Disease_R_plants"/>
</dbReference>
<sequence>MSQIKEVTLRPRTFDRMYKLRLLNFYVPSHGKRTNVHISRSLECLPDELSYLRWDFFPLKSLPPSFYAAKLVELDLKHSLVERLWNGVQ</sequence>
<keyword evidence="1" id="KW-0433">Leucine-rich repeat</keyword>
<proteinExistence type="predicted"/>